<comment type="caution">
    <text evidence="1">The sequence shown here is derived from an EMBL/GenBank/DDBJ whole genome shotgun (WGS) entry which is preliminary data.</text>
</comment>
<evidence type="ECO:0000313" key="2">
    <source>
        <dbReference type="Proteomes" id="UP001595851"/>
    </source>
</evidence>
<keyword evidence="2" id="KW-1185">Reference proteome</keyword>
<organism evidence="1 2">
    <name type="scientific">Nonomuraea purpurea</name>
    <dbReference type="NCBI Taxonomy" id="1849276"/>
    <lineage>
        <taxon>Bacteria</taxon>
        <taxon>Bacillati</taxon>
        <taxon>Actinomycetota</taxon>
        <taxon>Actinomycetes</taxon>
        <taxon>Streptosporangiales</taxon>
        <taxon>Streptosporangiaceae</taxon>
        <taxon>Nonomuraea</taxon>
    </lineage>
</organism>
<evidence type="ECO:0000313" key="1">
    <source>
        <dbReference type="EMBL" id="MFC4016001.1"/>
    </source>
</evidence>
<sequence length="45" mass="5292">MTRVFRKLGVRSRRDLSAKLLEIQAEEEALTCARHRLLLHVQLPH</sequence>
<protein>
    <submittedName>
        <fullName evidence="1">Uncharacterized protein</fullName>
    </submittedName>
</protein>
<gene>
    <name evidence="1" type="ORF">ACFOY2_52930</name>
</gene>
<dbReference type="Proteomes" id="UP001595851">
    <property type="component" value="Unassembled WGS sequence"/>
</dbReference>
<proteinExistence type="predicted"/>
<dbReference type="RefSeq" id="WP_379535798.1">
    <property type="nucleotide sequence ID" value="NZ_JBHSBI010000054.1"/>
</dbReference>
<reference evidence="2" key="1">
    <citation type="journal article" date="2019" name="Int. J. Syst. Evol. Microbiol.">
        <title>The Global Catalogue of Microorganisms (GCM) 10K type strain sequencing project: providing services to taxonomists for standard genome sequencing and annotation.</title>
        <authorList>
            <consortium name="The Broad Institute Genomics Platform"/>
            <consortium name="The Broad Institute Genome Sequencing Center for Infectious Disease"/>
            <person name="Wu L."/>
            <person name="Ma J."/>
        </authorList>
    </citation>
    <scope>NUCLEOTIDE SEQUENCE [LARGE SCALE GENOMIC DNA]</scope>
    <source>
        <strain evidence="2">TBRC 1276</strain>
    </source>
</reference>
<dbReference type="EMBL" id="JBHSBI010000054">
    <property type="protein sequence ID" value="MFC4016001.1"/>
    <property type="molecule type" value="Genomic_DNA"/>
</dbReference>
<name>A0ABV8GSR4_9ACTN</name>
<accession>A0ABV8GSR4</accession>